<feature type="domain" description="HTH cro/C1-type" evidence="1">
    <location>
        <begin position="28"/>
        <end position="74"/>
    </location>
</feature>
<dbReference type="EMBL" id="DMDD01000229">
    <property type="protein sequence ID" value="HAF73060.1"/>
    <property type="molecule type" value="Genomic_DNA"/>
</dbReference>
<evidence type="ECO:0000259" key="1">
    <source>
        <dbReference type="PROSITE" id="PS50943"/>
    </source>
</evidence>
<dbReference type="GO" id="GO:0003677">
    <property type="term" value="F:DNA binding"/>
    <property type="evidence" value="ECO:0007669"/>
    <property type="project" value="InterPro"/>
</dbReference>
<dbReference type="AlphaFoldDB" id="A0A3B9QVP8"/>
<accession>A0A3B9QVP8</accession>
<organism evidence="2 3">
    <name type="scientific">Corynebacterium variabile</name>
    <dbReference type="NCBI Taxonomy" id="1727"/>
    <lineage>
        <taxon>Bacteria</taxon>
        <taxon>Bacillati</taxon>
        <taxon>Actinomycetota</taxon>
        <taxon>Actinomycetes</taxon>
        <taxon>Mycobacteriales</taxon>
        <taxon>Corynebacteriaceae</taxon>
        <taxon>Corynebacterium</taxon>
    </lineage>
</organism>
<evidence type="ECO:0000313" key="2">
    <source>
        <dbReference type="EMBL" id="HAF73060.1"/>
    </source>
</evidence>
<name>A0A3B9QVP8_9CORY</name>
<dbReference type="CDD" id="cd00093">
    <property type="entry name" value="HTH_XRE"/>
    <property type="match status" value="1"/>
</dbReference>
<reference evidence="2 3" key="1">
    <citation type="journal article" date="2018" name="Nat. Biotechnol.">
        <title>A standardized bacterial taxonomy based on genome phylogeny substantially revises the tree of life.</title>
        <authorList>
            <person name="Parks D.H."/>
            <person name="Chuvochina M."/>
            <person name="Waite D.W."/>
            <person name="Rinke C."/>
            <person name="Skarshewski A."/>
            <person name="Chaumeil P.A."/>
            <person name="Hugenholtz P."/>
        </authorList>
    </citation>
    <scope>NUCLEOTIDE SEQUENCE [LARGE SCALE GENOMIC DNA]</scope>
    <source>
        <strain evidence="2">UBA9851</strain>
    </source>
</reference>
<gene>
    <name evidence="2" type="ORF">DCL06_09725</name>
</gene>
<comment type="caution">
    <text evidence="2">The sequence shown here is derived from an EMBL/GenBank/DDBJ whole genome shotgun (WGS) entry which is preliminary data.</text>
</comment>
<proteinExistence type="predicted"/>
<dbReference type="InterPro" id="IPR001387">
    <property type="entry name" value="Cro/C1-type_HTH"/>
</dbReference>
<protein>
    <recommendedName>
        <fullName evidence="1">HTH cro/C1-type domain-containing protein</fullName>
    </recommendedName>
</protein>
<dbReference type="Proteomes" id="UP000260925">
    <property type="component" value="Unassembled WGS sequence"/>
</dbReference>
<dbReference type="Gene3D" id="1.10.260.40">
    <property type="entry name" value="lambda repressor-like DNA-binding domains"/>
    <property type="match status" value="1"/>
</dbReference>
<dbReference type="InterPro" id="IPR010982">
    <property type="entry name" value="Lambda_DNA-bd_dom_sf"/>
</dbReference>
<dbReference type="PROSITE" id="PS50943">
    <property type="entry name" value="HTH_CROC1"/>
    <property type="match status" value="1"/>
</dbReference>
<dbReference type="SUPFAM" id="SSF47413">
    <property type="entry name" value="lambda repressor-like DNA-binding domains"/>
    <property type="match status" value="1"/>
</dbReference>
<dbReference type="Pfam" id="PF13560">
    <property type="entry name" value="HTH_31"/>
    <property type="match status" value="1"/>
</dbReference>
<sequence length="271" mass="28503">MHHYACSIASMQQTLDDVVTEVASIPEGWTATDVSRRAGINRSTLHRISNGAVEPTLTTLRELAIVHGMDMTVQLRPLSDPDAATAATLLLSATAEPTDDLPTGVLSWMDRLERIAAGVKSDSDQQVTVATLQVLSAAGRASDLRHRAGAAYLRGRSDALRLASAGDAADGQWAVSGGAAPTFSDTTGLPGILWVSDVAATVAALSDTHRSTRDPARAEVIVAPGDECLFRDLSEHDGVCVVAPVRQVVDVCGLGAAAERTALDVARSWWE</sequence>
<evidence type="ECO:0000313" key="3">
    <source>
        <dbReference type="Proteomes" id="UP000260925"/>
    </source>
</evidence>